<keyword evidence="1" id="KW-0732">Signal</keyword>
<evidence type="ECO:0000313" key="3">
    <source>
        <dbReference type="EMBL" id="KAF2886390.1"/>
    </source>
</evidence>
<evidence type="ECO:0000259" key="2">
    <source>
        <dbReference type="Pfam" id="PF08336"/>
    </source>
</evidence>
<dbReference type="AlphaFoldDB" id="A0A8K0CMA0"/>
<evidence type="ECO:0000313" key="4">
    <source>
        <dbReference type="Proteomes" id="UP000801492"/>
    </source>
</evidence>
<feature type="signal peptide" evidence="1">
    <location>
        <begin position="1"/>
        <end position="17"/>
    </location>
</feature>
<reference evidence="3" key="1">
    <citation type="submission" date="2019-08" db="EMBL/GenBank/DDBJ databases">
        <title>The genome of the North American firefly Photinus pyralis.</title>
        <authorList>
            <consortium name="Photinus pyralis genome working group"/>
            <person name="Fallon T.R."/>
            <person name="Sander Lower S.E."/>
            <person name="Weng J.-K."/>
        </authorList>
    </citation>
    <scope>NUCLEOTIDE SEQUENCE</scope>
    <source>
        <strain evidence="3">TRF0915ILg1</strain>
        <tissue evidence="3">Whole body</tissue>
    </source>
</reference>
<keyword evidence="4" id="KW-1185">Reference proteome</keyword>
<gene>
    <name evidence="3" type="ORF">ILUMI_19783</name>
</gene>
<dbReference type="GO" id="GO:0004656">
    <property type="term" value="F:procollagen-proline 4-dioxygenase activity"/>
    <property type="evidence" value="ECO:0007669"/>
    <property type="project" value="InterPro"/>
</dbReference>
<feature type="domain" description="Prolyl 4-hydroxylase N-terminal" evidence="2">
    <location>
        <begin position="18"/>
        <end position="86"/>
    </location>
</feature>
<feature type="chain" id="PRO_5035437030" description="Prolyl 4-hydroxylase N-terminal domain-containing protein" evidence="1">
    <location>
        <begin position="18"/>
        <end position="142"/>
    </location>
</feature>
<name>A0A8K0CMA0_IGNLU</name>
<evidence type="ECO:0000256" key="1">
    <source>
        <dbReference type="SAM" id="SignalP"/>
    </source>
</evidence>
<accession>A0A8K0CMA0</accession>
<dbReference type="GO" id="GO:0005783">
    <property type="term" value="C:endoplasmic reticulum"/>
    <property type="evidence" value="ECO:0007669"/>
    <property type="project" value="InterPro"/>
</dbReference>
<comment type="caution">
    <text evidence="3">The sequence shown here is derived from an EMBL/GenBank/DDBJ whole genome shotgun (WGS) entry which is preliminary data.</text>
</comment>
<protein>
    <recommendedName>
        <fullName evidence="2">Prolyl 4-hydroxylase N-terminal domain-containing protein</fullName>
    </recommendedName>
</protein>
<organism evidence="3 4">
    <name type="scientific">Ignelater luminosus</name>
    <name type="common">Cucubano</name>
    <name type="synonym">Pyrophorus luminosus</name>
    <dbReference type="NCBI Taxonomy" id="2038154"/>
    <lineage>
        <taxon>Eukaryota</taxon>
        <taxon>Metazoa</taxon>
        <taxon>Ecdysozoa</taxon>
        <taxon>Arthropoda</taxon>
        <taxon>Hexapoda</taxon>
        <taxon>Insecta</taxon>
        <taxon>Pterygota</taxon>
        <taxon>Neoptera</taxon>
        <taxon>Endopterygota</taxon>
        <taxon>Coleoptera</taxon>
        <taxon>Polyphaga</taxon>
        <taxon>Elateriformia</taxon>
        <taxon>Elateroidea</taxon>
        <taxon>Elateridae</taxon>
        <taxon>Agrypninae</taxon>
        <taxon>Pyrophorini</taxon>
        <taxon>Ignelater</taxon>
    </lineage>
</organism>
<dbReference type="EMBL" id="VTPC01087812">
    <property type="protein sequence ID" value="KAF2886390.1"/>
    <property type="molecule type" value="Genomic_DNA"/>
</dbReference>
<proteinExistence type="predicted"/>
<sequence>MIFVFILLASYSTLCKPELEGAFIKDVRYFLEYEKNVLKELKEFRDSVQEIHNRANKDPYFFEDPFNNFKVVKRIILDWHYFTALSTFHKYEFMKGKNFSGLVDFSVSCVAHLFWMLRRHTLVRNHKKLAKSKKTNFRFREV</sequence>
<dbReference type="Pfam" id="PF08336">
    <property type="entry name" value="P4Ha_N"/>
    <property type="match status" value="1"/>
</dbReference>
<dbReference type="Proteomes" id="UP000801492">
    <property type="component" value="Unassembled WGS sequence"/>
</dbReference>
<dbReference type="InterPro" id="IPR013547">
    <property type="entry name" value="P4H_N"/>
</dbReference>
<dbReference type="Gene3D" id="6.10.140.1460">
    <property type="match status" value="1"/>
</dbReference>